<comment type="similarity">
    <text evidence="1 3">Belongs to the pirin family.</text>
</comment>
<name>A0A154W4C1_9PROT</name>
<dbReference type="InterPro" id="IPR003829">
    <property type="entry name" value="Pirin_N_dom"/>
</dbReference>
<feature type="binding site" evidence="2">
    <location>
        <position position="75"/>
    </location>
    <ligand>
        <name>Fe cation</name>
        <dbReference type="ChEBI" id="CHEBI:24875"/>
    </ligand>
</feature>
<dbReference type="GO" id="GO:0046872">
    <property type="term" value="F:metal ion binding"/>
    <property type="evidence" value="ECO:0007669"/>
    <property type="project" value="UniProtKB-KW"/>
</dbReference>
<dbReference type="STRING" id="580166.AUP43_02020"/>
<accession>A0A154W4C1</accession>
<dbReference type="AlphaFoldDB" id="A0A154W4C1"/>
<comment type="cofactor">
    <cofactor evidence="2">
        <name>Fe cation</name>
        <dbReference type="ChEBI" id="CHEBI:24875"/>
    </cofactor>
    <text evidence="2">Binds 1 Fe cation per subunit.</text>
</comment>
<dbReference type="CDD" id="cd02909">
    <property type="entry name" value="cupin_pirin_N"/>
    <property type="match status" value="1"/>
</dbReference>
<evidence type="ECO:0000313" key="7">
    <source>
        <dbReference type="Proteomes" id="UP000076400"/>
    </source>
</evidence>
<keyword evidence="2" id="KW-0408">Iron</keyword>
<dbReference type="Proteomes" id="UP000076400">
    <property type="component" value="Unassembled WGS sequence"/>
</dbReference>
<dbReference type="Pfam" id="PF02678">
    <property type="entry name" value="Pirin"/>
    <property type="match status" value="1"/>
</dbReference>
<dbReference type="SUPFAM" id="SSF51182">
    <property type="entry name" value="RmlC-like cupins"/>
    <property type="match status" value="1"/>
</dbReference>
<evidence type="ECO:0000256" key="1">
    <source>
        <dbReference type="ARBA" id="ARBA00008416"/>
    </source>
</evidence>
<dbReference type="InterPro" id="IPR012093">
    <property type="entry name" value="Pirin"/>
</dbReference>
<feature type="binding site" evidence="2">
    <location>
        <position position="119"/>
    </location>
    <ligand>
        <name>Fe cation</name>
        <dbReference type="ChEBI" id="CHEBI:24875"/>
    </ligand>
</feature>
<reference evidence="6 7" key="1">
    <citation type="submission" date="2015-12" db="EMBL/GenBank/DDBJ databases">
        <title>Genome sequence of Oceanibaculum pacificum MCCC 1A02656.</title>
        <authorList>
            <person name="Lu L."/>
            <person name="Lai Q."/>
            <person name="Shao Z."/>
            <person name="Qian P."/>
        </authorList>
    </citation>
    <scope>NUCLEOTIDE SEQUENCE [LARGE SCALE GENOMIC DNA]</scope>
    <source>
        <strain evidence="6 7">MCCC 1A02656</strain>
    </source>
</reference>
<dbReference type="PANTHER" id="PTHR13903:SF8">
    <property type="entry name" value="PIRIN"/>
    <property type="match status" value="1"/>
</dbReference>
<evidence type="ECO:0000259" key="5">
    <source>
        <dbReference type="Pfam" id="PF05726"/>
    </source>
</evidence>
<dbReference type="EMBL" id="LPXN01000105">
    <property type="protein sequence ID" value="KZD08394.1"/>
    <property type="molecule type" value="Genomic_DNA"/>
</dbReference>
<keyword evidence="2" id="KW-0479">Metal-binding</keyword>
<evidence type="ECO:0000256" key="2">
    <source>
        <dbReference type="PIRSR" id="PIRSR006232-1"/>
    </source>
</evidence>
<dbReference type="PIRSF" id="PIRSF006232">
    <property type="entry name" value="Pirin"/>
    <property type="match status" value="1"/>
</dbReference>
<feature type="domain" description="Pirin C-terminal" evidence="5">
    <location>
        <begin position="192"/>
        <end position="289"/>
    </location>
</feature>
<dbReference type="InterPro" id="IPR008778">
    <property type="entry name" value="Pirin_C_dom"/>
</dbReference>
<dbReference type="InterPro" id="IPR014710">
    <property type="entry name" value="RmlC-like_jellyroll"/>
</dbReference>
<dbReference type="OrthoDB" id="9780903at2"/>
<dbReference type="Gene3D" id="2.60.120.10">
    <property type="entry name" value="Jelly Rolls"/>
    <property type="match status" value="2"/>
</dbReference>
<keyword evidence="7" id="KW-1185">Reference proteome</keyword>
<feature type="binding site" evidence="2">
    <location>
        <position position="117"/>
    </location>
    <ligand>
        <name>Fe cation</name>
        <dbReference type="ChEBI" id="CHEBI:24875"/>
    </ligand>
</feature>
<feature type="domain" description="Pirin N-terminal" evidence="4">
    <location>
        <begin position="34"/>
        <end position="139"/>
    </location>
</feature>
<comment type="caution">
    <text evidence="6">The sequence shown here is derived from an EMBL/GenBank/DDBJ whole genome shotgun (WGS) entry which is preliminary data.</text>
</comment>
<dbReference type="CDD" id="cd02247">
    <property type="entry name" value="cupin_pirin_C"/>
    <property type="match status" value="1"/>
</dbReference>
<dbReference type="RefSeq" id="WP_067555862.1">
    <property type="nucleotide sequence ID" value="NZ_LPXN01000105.1"/>
</dbReference>
<dbReference type="InterPro" id="IPR011051">
    <property type="entry name" value="RmlC_Cupin_sf"/>
</dbReference>
<evidence type="ECO:0000256" key="3">
    <source>
        <dbReference type="RuleBase" id="RU003457"/>
    </source>
</evidence>
<dbReference type="Pfam" id="PF05726">
    <property type="entry name" value="Pirin_C"/>
    <property type="match status" value="1"/>
</dbReference>
<protein>
    <submittedName>
        <fullName evidence="6">Pirin</fullName>
    </submittedName>
</protein>
<evidence type="ECO:0000259" key="4">
    <source>
        <dbReference type="Pfam" id="PF02678"/>
    </source>
</evidence>
<feature type="binding site" evidence="2">
    <location>
        <position position="73"/>
    </location>
    <ligand>
        <name>Fe cation</name>
        <dbReference type="ChEBI" id="CHEBI:24875"/>
    </ligand>
</feature>
<gene>
    <name evidence="6" type="ORF">AUP43_02020</name>
</gene>
<sequence>MSWHNAQDPMPGDKRSCDALELVIVPRARDLGGFSVRRALPSAQRRMVGPFIFLDQMGPAHFAPDTGIDVRPHPHIGLATVTYLFDGEIMHRDSLGSAQPIKPGALNWMTAGRGISHSERTPPELRARGAALSGIQAWVALPEDKEETEPAFEHFGAHLLPSIIGEGKAIRIIAGSMFGASSPVKTASPLFYADVAMEAGSSFPLDPDEERALYIASGTVEIAGESFGEGNLLVFRPGDRITVKAVEDARFMALGGAPMEKPRFIWWNFVSSSKERIEQAKEDWKSGRFALVPGDDEFIPLPDFGG</sequence>
<proteinExistence type="inferred from homology"/>
<organism evidence="6 7">
    <name type="scientific">Oceanibaculum pacificum</name>
    <dbReference type="NCBI Taxonomy" id="580166"/>
    <lineage>
        <taxon>Bacteria</taxon>
        <taxon>Pseudomonadati</taxon>
        <taxon>Pseudomonadota</taxon>
        <taxon>Alphaproteobacteria</taxon>
        <taxon>Rhodospirillales</taxon>
        <taxon>Oceanibaculaceae</taxon>
        <taxon>Oceanibaculum</taxon>
    </lineage>
</organism>
<evidence type="ECO:0000313" key="6">
    <source>
        <dbReference type="EMBL" id="KZD08394.1"/>
    </source>
</evidence>
<dbReference type="PANTHER" id="PTHR13903">
    <property type="entry name" value="PIRIN-RELATED"/>
    <property type="match status" value="1"/>
</dbReference>